<dbReference type="SUPFAM" id="SSF103473">
    <property type="entry name" value="MFS general substrate transporter"/>
    <property type="match status" value="1"/>
</dbReference>
<evidence type="ECO:0000313" key="12">
    <source>
        <dbReference type="Proteomes" id="UP000198597"/>
    </source>
</evidence>
<evidence type="ECO:0000256" key="4">
    <source>
        <dbReference type="ARBA" id="ARBA00022475"/>
    </source>
</evidence>
<dbReference type="CDD" id="cd17321">
    <property type="entry name" value="MFS_MMR_MDR_like"/>
    <property type="match status" value="1"/>
</dbReference>
<feature type="transmembrane region" description="Helical" evidence="8">
    <location>
        <begin position="231"/>
        <end position="249"/>
    </location>
</feature>
<dbReference type="AlphaFoldDB" id="A0A1H0PU68"/>
<evidence type="ECO:0000256" key="6">
    <source>
        <dbReference type="ARBA" id="ARBA00022989"/>
    </source>
</evidence>
<keyword evidence="4" id="KW-1003">Cell membrane</keyword>
<evidence type="ECO:0000256" key="1">
    <source>
        <dbReference type="ARBA" id="ARBA00004651"/>
    </source>
</evidence>
<dbReference type="EMBL" id="FNJM01000002">
    <property type="protein sequence ID" value="SDP08058.1"/>
    <property type="molecule type" value="Genomic_DNA"/>
</dbReference>
<dbReference type="PANTHER" id="PTHR42718:SF9">
    <property type="entry name" value="MAJOR FACILITATOR SUPERFAMILY MULTIDRUG TRANSPORTER MFSC"/>
    <property type="match status" value="1"/>
</dbReference>
<comment type="subcellular location">
    <subcellularLocation>
        <location evidence="1">Cell membrane</location>
        <topology evidence="1">Multi-pass membrane protein</topology>
    </subcellularLocation>
</comment>
<keyword evidence="3" id="KW-0813">Transport</keyword>
<feature type="transmembrane region" description="Helical" evidence="8">
    <location>
        <begin position="106"/>
        <end position="127"/>
    </location>
</feature>
<feature type="transmembrane region" description="Helical" evidence="8">
    <location>
        <begin position="304"/>
        <end position="321"/>
    </location>
</feature>
<feature type="transmembrane region" description="Helical" evidence="8">
    <location>
        <begin position="401"/>
        <end position="420"/>
    </location>
</feature>
<evidence type="ECO:0000256" key="7">
    <source>
        <dbReference type="ARBA" id="ARBA00023136"/>
    </source>
</evidence>
<comment type="similarity">
    <text evidence="2">Belongs to the major facilitator superfamily. EmrB family.</text>
</comment>
<protein>
    <submittedName>
        <fullName evidence="11">Drug resistance transporter, EmrB/QacA subfamily</fullName>
    </submittedName>
    <submittedName>
        <fullName evidence="10">MFS transporter</fullName>
    </submittedName>
</protein>
<reference evidence="11 12" key="1">
    <citation type="submission" date="2016-10" db="EMBL/GenBank/DDBJ databases">
        <authorList>
            <person name="de Groot N.N."/>
        </authorList>
    </citation>
    <scope>NUCLEOTIDE SEQUENCE [LARGE SCALE GENOMIC DNA]</scope>
    <source>
        <strain evidence="11 12">DSM 12272</strain>
    </source>
</reference>
<reference evidence="10 13" key="2">
    <citation type="submission" date="2020-08" db="EMBL/GenBank/DDBJ databases">
        <title>Clostridia isolated from Swiss meat.</title>
        <authorList>
            <person name="Wambui J."/>
            <person name="Stevens M.J.A."/>
            <person name="Stephan R."/>
        </authorList>
    </citation>
    <scope>NUCLEOTIDE SEQUENCE [LARGE SCALE GENOMIC DNA]</scope>
    <source>
        <strain evidence="10 13">CM001</strain>
    </source>
</reference>
<evidence type="ECO:0000313" key="11">
    <source>
        <dbReference type="EMBL" id="SDP08058.1"/>
    </source>
</evidence>
<dbReference type="FunFam" id="1.20.1720.10:FF:000021">
    <property type="entry name" value="Drug resistance transporter, EmrB/QacA subfamily"/>
    <property type="match status" value="1"/>
</dbReference>
<name>A0A1H0PU68_9CLOT</name>
<evidence type="ECO:0000256" key="2">
    <source>
        <dbReference type="ARBA" id="ARBA00008537"/>
    </source>
</evidence>
<dbReference type="GO" id="GO:0022857">
    <property type="term" value="F:transmembrane transporter activity"/>
    <property type="evidence" value="ECO:0007669"/>
    <property type="project" value="InterPro"/>
</dbReference>
<dbReference type="Proteomes" id="UP000198597">
    <property type="component" value="Unassembled WGS sequence"/>
</dbReference>
<feature type="transmembrane region" description="Helical" evidence="8">
    <location>
        <begin position="49"/>
        <end position="69"/>
    </location>
</feature>
<gene>
    <name evidence="10" type="ORF">H7E68_01715</name>
    <name evidence="11" type="ORF">SAMN04488529_10258</name>
</gene>
<keyword evidence="5 8" id="KW-0812">Transmembrane</keyword>
<feature type="transmembrane region" description="Helical" evidence="8">
    <location>
        <begin position="440"/>
        <end position="468"/>
    </location>
</feature>
<evidence type="ECO:0000259" key="9">
    <source>
        <dbReference type="PROSITE" id="PS50850"/>
    </source>
</evidence>
<keyword evidence="6 8" id="KW-1133">Transmembrane helix</keyword>
<dbReference type="PANTHER" id="PTHR42718">
    <property type="entry name" value="MAJOR FACILITATOR SUPERFAMILY MULTIDRUG TRANSPORTER MFSC"/>
    <property type="match status" value="1"/>
</dbReference>
<feature type="transmembrane region" description="Helical" evidence="8">
    <location>
        <begin position="270"/>
        <end position="292"/>
    </location>
</feature>
<dbReference type="GO" id="GO:0005886">
    <property type="term" value="C:plasma membrane"/>
    <property type="evidence" value="ECO:0007669"/>
    <property type="project" value="UniProtKB-SubCell"/>
</dbReference>
<feature type="transmembrane region" description="Helical" evidence="8">
    <location>
        <begin position="169"/>
        <end position="188"/>
    </location>
</feature>
<dbReference type="InterPro" id="IPR011701">
    <property type="entry name" value="MFS"/>
</dbReference>
<organism evidence="11 12">
    <name type="scientific">Clostridium gasigenes</name>
    <dbReference type="NCBI Taxonomy" id="94869"/>
    <lineage>
        <taxon>Bacteria</taxon>
        <taxon>Bacillati</taxon>
        <taxon>Bacillota</taxon>
        <taxon>Clostridia</taxon>
        <taxon>Eubacteriales</taxon>
        <taxon>Clostridiaceae</taxon>
        <taxon>Clostridium</taxon>
    </lineage>
</organism>
<feature type="transmembrane region" description="Helical" evidence="8">
    <location>
        <begin position="333"/>
        <end position="352"/>
    </location>
</feature>
<evidence type="ECO:0000313" key="10">
    <source>
        <dbReference type="EMBL" id="MBB6713449.1"/>
    </source>
</evidence>
<dbReference type="PROSITE" id="PS50850">
    <property type="entry name" value="MFS"/>
    <property type="match status" value="1"/>
</dbReference>
<dbReference type="OrthoDB" id="102502at2"/>
<dbReference type="EMBL" id="JACKWY010000001">
    <property type="protein sequence ID" value="MBB6713449.1"/>
    <property type="molecule type" value="Genomic_DNA"/>
</dbReference>
<dbReference type="NCBIfam" id="TIGR00711">
    <property type="entry name" value="efflux_EmrB"/>
    <property type="match status" value="1"/>
</dbReference>
<evidence type="ECO:0000256" key="3">
    <source>
        <dbReference type="ARBA" id="ARBA00022448"/>
    </source>
</evidence>
<proteinExistence type="inferred from homology"/>
<dbReference type="Proteomes" id="UP000585258">
    <property type="component" value="Unassembled WGS sequence"/>
</dbReference>
<evidence type="ECO:0000313" key="13">
    <source>
        <dbReference type="Proteomes" id="UP000585258"/>
    </source>
</evidence>
<dbReference type="RefSeq" id="WP_089966658.1">
    <property type="nucleotide sequence ID" value="NZ_FNJM01000002.1"/>
</dbReference>
<feature type="transmembrane region" description="Helical" evidence="8">
    <location>
        <begin position="139"/>
        <end position="163"/>
    </location>
</feature>
<dbReference type="Gene3D" id="1.20.1720.10">
    <property type="entry name" value="Multidrug resistance protein D"/>
    <property type="match status" value="1"/>
</dbReference>
<feature type="domain" description="Major facilitator superfamily (MFS) profile" evidence="9">
    <location>
        <begin position="15"/>
        <end position="471"/>
    </location>
</feature>
<dbReference type="Pfam" id="PF07690">
    <property type="entry name" value="MFS_1"/>
    <property type="match status" value="2"/>
</dbReference>
<feature type="transmembrane region" description="Helical" evidence="8">
    <location>
        <begin position="358"/>
        <end position="375"/>
    </location>
</feature>
<feature type="transmembrane region" description="Helical" evidence="8">
    <location>
        <begin position="200"/>
        <end position="219"/>
    </location>
</feature>
<keyword evidence="7 8" id="KW-0472">Membrane</keyword>
<feature type="transmembrane region" description="Helical" evidence="8">
    <location>
        <begin position="12"/>
        <end position="37"/>
    </location>
</feature>
<dbReference type="Gene3D" id="1.20.1250.20">
    <property type="entry name" value="MFS general substrate transporter like domains"/>
    <property type="match status" value="1"/>
</dbReference>
<feature type="transmembrane region" description="Helical" evidence="8">
    <location>
        <begin position="81"/>
        <end position="100"/>
    </location>
</feature>
<dbReference type="STRING" id="94869.SAMN04488529_10258"/>
<dbReference type="PRINTS" id="PR01036">
    <property type="entry name" value="TCRTETB"/>
</dbReference>
<dbReference type="InterPro" id="IPR020846">
    <property type="entry name" value="MFS_dom"/>
</dbReference>
<keyword evidence="12" id="KW-1185">Reference proteome</keyword>
<dbReference type="InterPro" id="IPR004638">
    <property type="entry name" value="EmrB-like"/>
</dbReference>
<sequence length="493" mass="53348">MKVANDSSNKNRWVILVIVVMVVFMSTLDSSIVNVALPVMVKSLNVTSAGIQLVVTSYLIIISATILVFGRLGDIVGKTKIFKFGIALFTLGSLFCGITNSLLVLVLARVIQAIGAAATMANSQGIITEVFPTNERGKALGITGTFVALGALVGPPLGGFIVQVASWEYIFLINVPIGIITLFYSFKILPKRHEIAKGKLDSLGALLFMFTIVPLFAALGQGQEVGFTQPIILLGFLIAIVSFIVFIMVEKKREDPLLQLQIFENRLFSLSIFCGFISFVAIFCSTIIQPFYLQNVMMFSPSSTGLLLMIYPLVLSVVSPFSGHLSDKIGSEILTFIGLVVLSVGLLLMSTLNEHSSIISMVIFIGTMSLGNGLFQSPNTSLIMSTVPKDKLGIAGSVNALVRNLGMVCGIALSTTLLYSRMSYKIGYHVTDYVVGRNDAFIYGMKIVYITAAAICMIGAILTSLRLFSSKYKLENQKTHDLNSSPVYSKEVS</sequence>
<dbReference type="InterPro" id="IPR036259">
    <property type="entry name" value="MFS_trans_sf"/>
</dbReference>
<accession>A0A1H0PU68</accession>
<evidence type="ECO:0000256" key="8">
    <source>
        <dbReference type="SAM" id="Phobius"/>
    </source>
</evidence>
<evidence type="ECO:0000256" key="5">
    <source>
        <dbReference type="ARBA" id="ARBA00022692"/>
    </source>
</evidence>